<dbReference type="PATRIC" id="fig|69.6.peg.3232"/>
<dbReference type="AlphaFoldDB" id="A0A0S2DJP3"/>
<proteinExistence type="predicted"/>
<sequence>MSNYWPEQNFDIGKFHLQLHPYLAPPENVFDPNAALQYGADFKARFARAAPQTEEIGLLQLIFPQTAVFPATQVRAWNVDKRAPTPALTPMRNCLYSEPGAVIGTHSQYYAGQPTRYLSPTECWLIDTPREFNNRFDQGHFTGDTTTKFATYVVNTATGKVFDQGMVWGYHVVQNSKNLTEFEPVIVAPKQSRLSQSNEHLDAIARFLNLTRDQVKSYIA</sequence>
<reference evidence="1 2" key="1">
    <citation type="submission" date="2015-11" db="EMBL/GenBank/DDBJ databases">
        <title>Genome sequences of Lysobacter enzymogenes strain C3 and Lysobacter antibioticus ATCC 29479.</title>
        <authorList>
            <person name="Kobayashi D.Y."/>
        </authorList>
    </citation>
    <scope>NUCLEOTIDE SEQUENCE [LARGE SCALE GENOMIC DNA]</scope>
    <source>
        <strain evidence="1 2">C3</strain>
    </source>
</reference>
<dbReference type="OrthoDB" id="6030347at2"/>
<protein>
    <submittedName>
        <fullName evidence="1">Uncharacterized protein</fullName>
    </submittedName>
</protein>
<evidence type="ECO:0000313" key="1">
    <source>
        <dbReference type="EMBL" id="ALN58625.1"/>
    </source>
</evidence>
<evidence type="ECO:0000313" key="2">
    <source>
        <dbReference type="Proteomes" id="UP000061569"/>
    </source>
</evidence>
<name>A0A0S2DJP3_LYSEN</name>
<organism evidence="1 2">
    <name type="scientific">Lysobacter enzymogenes</name>
    <dbReference type="NCBI Taxonomy" id="69"/>
    <lineage>
        <taxon>Bacteria</taxon>
        <taxon>Pseudomonadati</taxon>
        <taxon>Pseudomonadota</taxon>
        <taxon>Gammaproteobacteria</taxon>
        <taxon>Lysobacterales</taxon>
        <taxon>Lysobacteraceae</taxon>
        <taxon>Lysobacter</taxon>
    </lineage>
</organism>
<dbReference type="KEGG" id="lez:GLE_3279"/>
<gene>
    <name evidence="1" type="ORF">GLE_3279</name>
</gene>
<dbReference type="Proteomes" id="UP000061569">
    <property type="component" value="Chromosome"/>
</dbReference>
<dbReference type="EMBL" id="CP013140">
    <property type="protein sequence ID" value="ALN58625.1"/>
    <property type="molecule type" value="Genomic_DNA"/>
</dbReference>
<accession>A0A0S2DJP3</accession>